<dbReference type="InterPro" id="IPR058503">
    <property type="entry name" value="DUF8190"/>
</dbReference>
<organism evidence="3 4">
    <name type="scientific">Boletus reticuloceps</name>
    <dbReference type="NCBI Taxonomy" id="495285"/>
    <lineage>
        <taxon>Eukaryota</taxon>
        <taxon>Fungi</taxon>
        <taxon>Dikarya</taxon>
        <taxon>Basidiomycota</taxon>
        <taxon>Agaricomycotina</taxon>
        <taxon>Agaricomycetes</taxon>
        <taxon>Agaricomycetidae</taxon>
        <taxon>Boletales</taxon>
        <taxon>Boletineae</taxon>
        <taxon>Boletaceae</taxon>
        <taxon>Boletoideae</taxon>
        <taxon>Boletus</taxon>
    </lineage>
</organism>
<gene>
    <name evidence="3" type="ORF">JVT61DRAFT_10733</name>
</gene>
<accession>A0A8I2YFM0</accession>
<sequence>MLSEFGHPDLCRGGQAPDTPSHSDRVEAVDQAGRIEIDEGDADQPFAVASIPLQYDDGEGTNHSQRTVEQVIVESTRREGVQPDYLAEFHEKAAKRTKLSSLRRLFENNSTQEAMQLLERRRFVAIDDEFKLNPDSPETFMHMAGHALDYVMYMGNRLGLDAALPNVMVDHRMEFRLNLCQPQRLWSATNIGDLPFNPMGRMLCIGSRNQEDIWLAMVPKDVLRKNRANRAHPNRNLLNAQTSAMKKEHYHMICMFVAHALHQMRFEDLHCRTAYPQPLTRAEVKSSTEILENERQRIMHLTLEQFRNLHQRFRAAWSDWVNNAPQEWKEDGFLVNNAPVAITLRYGQNQMLRQRLDDDGINQERHNWEFDHDYTNISTFTFSLASHVTFSHVARWRSVPPEEIVARYGRLFTAPPGDRNRAEIDDLANFPLMQDDGSSVVPIYTQEGYVVLRRVPQQGHSDLGGALLDLSLTPQLFLPPHDEEDFVIRAAPCSLYPLAFSKTLGNMQASDGLIYSFKEPLRMINEPLQAHLEDEEEDDSQDDGDSLFGEDHHHDRHRRVGAPVLRGLRCQGYNTLSHRVRNQSKFHAVQLGKITSAVSGTTAVGFSSIAQWTRRVHECRNNLPHETFHLKVHGENQPQAMRMENTYQLDVSRMKAEDRNGRAIYDKVITPLLLSWTYATVRESLKQVLVPFKCDIIPQMFEWATFPVTSFLKLAWSKLEPTLEEDVIIEPYLIEMISMFERALNYGHTGAARVLTRTLMDRTWLSLGLIFDGLPSLSGRFISHGDLAEKSIKLYTRHWPMDVQTNRPKTSSRRAQELTYGNSHYEAYIARFQIVHATKNLPDNVYTDIDHPYERLACYAAEIGMRVYVADVTTFVEREISREIAPALRSDDLIEQTRATPRKRALDRWISYEFPLSYSEATVTDLMRAVSDHQEDDLRVVCADIGKQSLSFFVEKVIAACKPEVPRRQPPFIQQGGALSVIKMVISHITMTAKTARIADADVELLIINAFLTACRKLKINHIPWVTNRAGQVGNPGTLINHTIWLSLGAADPPRAVDCAQFRTPEENTSTLIRQSSQLLIAGDPTGEWSAMKIRLSGFNKILHKTVLPVECTMNNVVVPTGAPPYVGAMYQWVLTNFNISKPIHFLALFCSIAFAGLLPSIHSPPDRSLPATARTVVERNSYIKNLDWIEKNRKGSSDGPPFILMFITYVLGFYEKNSPVGRVVNDPKGDSRKWFGLADPVTGLALRSGKWGRDVTPLEEEELVRKCATVKDHLTSKSEYGAFDAVEYLAGTKTAQLLAKKLFLKARPYMQLYSATENSGNQNKRASNAWQAEEPSTSYAEASGSRTNKRHRTS</sequence>
<dbReference type="Pfam" id="PF26608">
    <property type="entry name" value="DUF8190"/>
    <property type="match status" value="1"/>
</dbReference>
<feature type="compositionally biased region" description="Basic and acidic residues" evidence="1">
    <location>
        <begin position="1"/>
        <end position="10"/>
    </location>
</feature>
<comment type="caution">
    <text evidence="3">The sequence shown here is derived from an EMBL/GenBank/DDBJ whole genome shotgun (WGS) entry which is preliminary data.</text>
</comment>
<feature type="domain" description="DUF8190" evidence="2">
    <location>
        <begin position="174"/>
        <end position="288"/>
    </location>
</feature>
<reference evidence="3" key="1">
    <citation type="submission" date="2021-03" db="EMBL/GenBank/DDBJ databases">
        <title>Evolutionary innovations through gain and loss of genes in the ectomycorrhizal Boletales.</title>
        <authorList>
            <person name="Wu G."/>
            <person name="Miyauchi S."/>
            <person name="Morin E."/>
            <person name="Yang Z.-L."/>
            <person name="Xu J."/>
            <person name="Martin F.M."/>
        </authorList>
    </citation>
    <scope>NUCLEOTIDE SEQUENCE</scope>
    <source>
        <strain evidence="3">BR01</strain>
    </source>
</reference>
<feature type="region of interest" description="Disordered" evidence="1">
    <location>
        <begin position="1"/>
        <end position="25"/>
    </location>
</feature>
<feature type="compositionally biased region" description="Polar residues" evidence="1">
    <location>
        <begin position="1318"/>
        <end position="1347"/>
    </location>
</feature>
<dbReference type="OrthoDB" id="2736611at2759"/>
<feature type="region of interest" description="Disordered" evidence="1">
    <location>
        <begin position="1318"/>
        <end position="1355"/>
    </location>
</feature>
<evidence type="ECO:0000313" key="4">
    <source>
        <dbReference type="Proteomes" id="UP000683000"/>
    </source>
</evidence>
<feature type="compositionally biased region" description="Acidic residues" evidence="1">
    <location>
        <begin position="533"/>
        <end position="545"/>
    </location>
</feature>
<keyword evidence="4" id="KW-1185">Reference proteome</keyword>
<evidence type="ECO:0000259" key="2">
    <source>
        <dbReference type="Pfam" id="PF26608"/>
    </source>
</evidence>
<evidence type="ECO:0000313" key="3">
    <source>
        <dbReference type="EMBL" id="KAG6371012.1"/>
    </source>
</evidence>
<name>A0A8I2YFM0_9AGAM</name>
<dbReference type="EMBL" id="JAGFBS010000041">
    <property type="protein sequence ID" value="KAG6371012.1"/>
    <property type="molecule type" value="Genomic_DNA"/>
</dbReference>
<proteinExistence type="predicted"/>
<protein>
    <recommendedName>
        <fullName evidence="2">DUF8190 domain-containing protein</fullName>
    </recommendedName>
</protein>
<evidence type="ECO:0000256" key="1">
    <source>
        <dbReference type="SAM" id="MobiDB-lite"/>
    </source>
</evidence>
<dbReference type="Proteomes" id="UP000683000">
    <property type="component" value="Unassembled WGS sequence"/>
</dbReference>
<feature type="region of interest" description="Disordered" evidence="1">
    <location>
        <begin position="532"/>
        <end position="560"/>
    </location>
</feature>